<dbReference type="Pfam" id="PF00069">
    <property type="entry name" value="Pkinase"/>
    <property type="match status" value="1"/>
</dbReference>
<dbReference type="PROSITE" id="PS50011">
    <property type="entry name" value="PROTEIN_KINASE_DOM"/>
    <property type="match status" value="1"/>
</dbReference>
<comment type="catalytic activity">
    <reaction evidence="15">
        <text>L-threonyl-[protein] + ATP = O-phospho-L-threonyl-[protein] + ADP + H(+)</text>
        <dbReference type="Rhea" id="RHEA:46608"/>
        <dbReference type="Rhea" id="RHEA-COMP:11060"/>
        <dbReference type="Rhea" id="RHEA-COMP:11605"/>
        <dbReference type="ChEBI" id="CHEBI:15378"/>
        <dbReference type="ChEBI" id="CHEBI:30013"/>
        <dbReference type="ChEBI" id="CHEBI:30616"/>
        <dbReference type="ChEBI" id="CHEBI:61977"/>
        <dbReference type="ChEBI" id="CHEBI:456216"/>
        <dbReference type="EC" id="2.7.11.1"/>
    </reaction>
</comment>
<keyword evidence="11 17" id="KW-0067">ATP-binding</keyword>
<evidence type="ECO:0000256" key="15">
    <source>
        <dbReference type="ARBA" id="ARBA00047899"/>
    </source>
</evidence>
<keyword evidence="7" id="KW-0723">Serine/threonine-protein kinase</keyword>
<evidence type="ECO:0000256" key="13">
    <source>
        <dbReference type="ARBA" id="ARBA00030980"/>
    </source>
</evidence>
<keyword evidence="9 17" id="KW-0547">Nucleotide-binding</keyword>
<comment type="function">
    <text evidence="1">Component of the EKC/KEOPS complex that is required for the formation of a threonylcarbamoyl group on adenosine at position 37 (t(6)A37) in tRNAs that read codons beginning with adenine. The complex is probably involved in the transfer of the threonylcarbamoyl moiety of threonylcarbamoyl-AMP (TC-AMP) to the N6 group of A37. BUD32 has ATPase activity in the context of the EKC/KEOPS complex and likely plays a supporting role to the catalytic subunit KAE1. The EKC/KEOPS complex also promotes both telomere uncapping and telomere elongation. The complex is required for efficient recruitment of transcriptional coactivators.</text>
</comment>
<evidence type="ECO:0000256" key="12">
    <source>
        <dbReference type="ARBA" id="ARBA00022895"/>
    </source>
</evidence>
<dbReference type="PANTHER" id="PTHR24343:SF137">
    <property type="entry name" value="SERINE_THREONINE-PROTEIN KINASE HRK1"/>
    <property type="match status" value="1"/>
</dbReference>
<evidence type="ECO:0000256" key="11">
    <source>
        <dbReference type="ARBA" id="ARBA00022840"/>
    </source>
</evidence>
<name>A0A397HTH1_ASPTH</name>
<dbReference type="Gene3D" id="3.30.200.20">
    <property type="entry name" value="Phosphorylase Kinase, domain 1"/>
    <property type="match status" value="1"/>
</dbReference>
<evidence type="ECO:0000259" key="19">
    <source>
        <dbReference type="PROSITE" id="PS50011"/>
    </source>
</evidence>
<dbReference type="PANTHER" id="PTHR24343">
    <property type="entry name" value="SERINE/THREONINE KINASE"/>
    <property type="match status" value="1"/>
</dbReference>
<dbReference type="InterPro" id="IPR000719">
    <property type="entry name" value="Prot_kinase_dom"/>
</dbReference>
<feature type="binding site" evidence="17">
    <location>
        <position position="239"/>
    </location>
    <ligand>
        <name>ATP</name>
        <dbReference type="ChEBI" id="CHEBI:30616"/>
    </ligand>
</feature>
<dbReference type="GO" id="GO:0004674">
    <property type="term" value="F:protein serine/threonine kinase activity"/>
    <property type="evidence" value="ECO:0007669"/>
    <property type="project" value="UniProtKB-KW"/>
</dbReference>
<dbReference type="SUPFAM" id="SSF56112">
    <property type="entry name" value="Protein kinase-like (PK-like)"/>
    <property type="match status" value="1"/>
</dbReference>
<evidence type="ECO:0000256" key="4">
    <source>
        <dbReference type="ARBA" id="ARBA00012513"/>
    </source>
</evidence>
<evidence type="ECO:0000313" key="21">
    <source>
        <dbReference type="Proteomes" id="UP000215305"/>
    </source>
</evidence>
<keyword evidence="8" id="KW-0808">Transferase</keyword>
<dbReference type="STRING" id="41047.A0A397HTH1"/>
<keyword evidence="12" id="KW-0779">Telomere</keyword>
<comment type="subcellular location">
    <subcellularLocation>
        <location evidence="2">Chromosome</location>
        <location evidence="2">Telomere</location>
    </subcellularLocation>
</comment>
<evidence type="ECO:0000256" key="7">
    <source>
        <dbReference type="ARBA" id="ARBA00022527"/>
    </source>
</evidence>
<dbReference type="RefSeq" id="XP_026618263.1">
    <property type="nucleotide sequence ID" value="XM_026759307.1"/>
</dbReference>
<evidence type="ECO:0000256" key="2">
    <source>
        <dbReference type="ARBA" id="ARBA00004574"/>
    </source>
</evidence>
<feature type="region of interest" description="Disordered" evidence="18">
    <location>
        <begin position="1"/>
        <end position="30"/>
    </location>
</feature>
<feature type="compositionally biased region" description="Polar residues" evidence="18">
    <location>
        <begin position="21"/>
        <end position="30"/>
    </location>
</feature>
<dbReference type="GeneID" id="38127662"/>
<keyword evidence="10" id="KW-0418">Kinase</keyword>
<dbReference type="InterPro" id="IPR008266">
    <property type="entry name" value="Tyr_kinase_AS"/>
</dbReference>
<comment type="subunit">
    <text evidence="3">Component of the EKC/KEOPS complex composed of at least BUD32, CGI121, GON7, KAE1 and PCC1; the whole complex dimerizes.</text>
</comment>
<evidence type="ECO:0000256" key="3">
    <source>
        <dbReference type="ARBA" id="ARBA00011534"/>
    </source>
</evidence>
<dbReference type="InterPro" id="IPR011009">
    <property type="entry name" value="Kinase-like_dom_sf"/>
</dbReference>
<dbReference type="InterPro" id="IPR017441">
    <property type="entry name" value="Protein_kinase_ATP_BS"/>
</dbReference>
<dbReference type="Proteomes" id="UP000215305">
    <property type="component" value="Unassembled WGS sequence"/>
</dbReference>
<dbReference type="EMBL" id="NKHU02000011">
    <property type="protein sequence ID" value="RHZ66485.1"/>
    <property type="molecule type" value="Genomic_DNA"/>
</dbReference>
<evidence type="ECO:0000256" key="1">
    <source>
        <dbReference type="ARBA" id="ARBA00003747"/>
    </source>
</evidence>
<sequence>MSDSNNPPKEAAAGSSGPRFNISTPSNVGRSYVNNSPVFPGYGSGTNAANAANAANATSANNANNVTNPTVATNATAQSDTTDSDCVDPSDSLGIHPQRMPDGHHFDKTIPLLIQPDSLVSRTYPLLHRVIAGRLRTSLALRGGRPVSRCSHKYSLGASRMIQKKYRPDSHCFQMNVRREPSRSRKLDENQKAEERLAGMCKRLRRTVRLSGRIGSGGFGTVFLAHKHTPNGQANFAIKVQEHNTIATMEFVGQTENEMMFFEEGGNVRYIPREAMIMLLLTRSPRFPTLHSVYTEKDKIAIVMSACMDYDTLQLSEAMNEWDNAWAVEGFHLRTPTKKPRLNELEACKVSTQLLEAFAYLRDMNLTYDDLSYRNYLVGENLDTELIDFGLMGFGLNDRDFMNPFYTYLFWQEYQLPPEVAVELLKPERRKQVRETPGGIVHVNCRNDTRQTALWKYAVEVFCLLHGYAPWEDPKYDRAIGTVGDFAVKIINNRYKEPHESYDQGKRWDAAYARRKRMINEELAVREDLSQDCVDALRTMLQRDPEQRPRLSELTSFPWFGQWAYHIDRLFERPDIPRECFERR</sequence>
<comment type="caution">
    <text evidence="20">The sequence shown here is derived from an EMBL/GenBank/DDBJ whole genome shotgun (WGS) entry which is preliminary data.</text>
</comment>
<dbReference type="PROSITE" id="PS00107">
    <property type="entry name" value="PROTEIN_KINASE_ATP"/>
    <property type="match status" value="1"/>
</dbReference>
<evidence type="ECO:0000256" key="16">
    <source>
        <dbReference type="ARBA" id="ARBA00048679"/>
    </source>
</evidence>
<dbReference type="SMART" id="SM00220">
    <property type="entry name" value="S_TKc"/>
    <property type="match status" value="1"/>
</dbReference>
<evidence type="ECO:0000256" key="5">
    <source>
        <dbReference type="ARBA" id="ARBA00013948"/>
    </source>
</evidence>
<dbReference type="GO" id="GO:0005524">
    <property type="term" value="F:ATP binding"/>
    <property type="evidence" value="ECO:0007669"/>
    <property type="project" value="UniProtKB-UniRule"/>
</dbReference>
<dbReference type="AlphaFoldDB" id="A0A397HTH1"/>
<reference evidence="20" key="1">
    <citation type="submission" date="2018-08" db="EMBL/GenBank/DDBJ databases">
        <title>Draft genome sequence of azole-resistant Aspergillus thermomutatus (Neosartorya pseudofischeri) strain HMR AF 39, isolated from a human nasal aspirate.</title>
        <authorList>
            <person name="Parent-Michaud M."/>
            <person name="Dufresne P.J."/>
            <person name="Fournier E."/>
            <person name="Martineau C."/>
            <person name="Moreira S."/>
            <person name="Perkins V."/>
            <person name="De Repentigny L."/>
            <person name="Dufresne S.F."/>
        </authorList>
    </citation>
    <scope>NUCLEOTIDE SEQUENCE [LARGE SCALE GENOMIC DNA]</scope>
    <source>
        <strain evidence="20">HMR AF 39</strain>
    </source>
</reference>
<evidence type="ECO:0000256" key="17">
    <source>
        <dbReference type="PROSITE-ProRule" id="PRU10141"/>
    </source>
</evidence>
<dbReference type="OrthoDB" id="8596411at2759"/>
<dbReference type="GO" id="GO:0005829">
    <property type="term" value="C:cytosol"/>
    <property type="evidence" value="ECO:0007669"/>
    <property type="project" value="TreeGrafter"/>
</dbReference>
<evidence type="ECO:0000256" key="9">
    <source>
        <dbReference type="ARBA" id="ARBA00022741"/>
    </source>
</evidence>
<dbReference type="EC" id="2.7.11.1" evidence="4"/>
<proteinExistence type="predicted"/>
<evidence type="ECO:0000256" key="18">
    <source>
        <dbReference type="SAM" id="MobiDB-lite"/>
    </source>
</evidence>
<evidence type="ECO:0000256" key="10">
    <source>
        <dbReference type="ARBA" id="ARBA00022777"/>
    </source>
</evidence>
<feature type="domain" description="Protein kinase" evidence="19">
    <location>
        <begin position="208"/>
        <end position="560"/>
    </location>
</feature>
<organism evidence="20 21">
    <name type="scientific">Aspergillus thermomutatus</name>
    <name type="common">Neosartorya pseudofischeri</name>
    <dbReference type="NCBI Taxonomy" id="41047"/>
    <lineage>
        <taxon>Eukaryota</taxon>
        <taxon>Fungi</taxon>
        <taxon>Dikarya</taxon>
        <taxon>Ascomycota</taxon>
        <taxon>Pezizomycotina</taxon>
        <taxon>Eurotiomycetes</taxon>
        <taxon>Eurotiomycetidae</taxon>
        <taxon>Eurotiales</taxon>
        <taxon>Aspergillaceae</taxon>
        <taxon>Aspergillus</taxon>
        <taxon>Aspergillus subgen. Fumigati</taxon>
    </lineage>
</organism>
<dbReference type="VEuPathDB" id="FungiDB:CDV56_105688"/>
<evidence type="ECO:0000256" key="14">
    <source>
        <dbReference type="ARBA" id="ARBA00033194"/>
    </source>
</evidence>
<evidence type="ECO:0000256" key="8">
    <source>
        <dbReference type="ARBA" id="ARBA00022679"/>
    </source>
</evidence>
<evidence type="ECO:0000313" key="20">
    <source>
        <dbReference type="EMBL" id="RHZ66485.1"/>
    </source>
</evidence>
<accession>A0A397HTH1</accession>
<keyword evidence="12" id="KW-0158">Chromosome</keyword>
<dbReference type="GO" id="GO:0000781">
    <property type="term" value="C:chromosome, telomeric region"/>
    <property type="evidence" value="ECO:0007669"/>
    <property type="project" value="UniProtKB-SubCell"/>
</dbReference>
<dbReference type="Gene3D" id="1.10.510.10">
    <property type="entry name" value="Transferase(Phosphotransferase) domain 1"/>
    <property type="match status" value="1"/>
</dbReference>
<gene>
    <name evidence="20" type="ORF">CDV56_105688</name>
</gene>
<evidence type="ECO:0000256" key="6">
    <source>
        <dbReference type="ARBA" id="ARBA00019973"/>
    </source>
</evidence>
<comment type="catalytic activity">
    <reaction evidence="16">
        <text>L-seryl-[protein] + ATP = O-phospho-L-seryl-[protein] + ADP + H(+)</text>
        <dbReference type="Rhea" id="RHEA:17989"/>
        <dbReference type="Rhea" id="RHEA-COMP:9863"/>
        <dbReference type="Rhea" id="RHEA-COMP:11604"/>
        <dbReference type="ChEBI" id="CHEBI:15378"/>
        <dbReference type="ChEBI" id="CHEBI:29999"/>
        <dbReference type="ChEBI" id="CHEBI:30616"/>
        <dbReference type="ChEBI" id="CHEBI:83421"/>
        <dbReference type="ChEBI" id="CHEBI:456216"/>
        <dbReference type="EC" id="2.7.11.1"/>
    </reaction>
</comment>
<keyword evidence="21" id="KW-1185">Reference proteome</keyword>
<dbReference type="PROSITE" id="PS00109">
    <property type="entry name" value="PROTEIN_KINASE_TYR"/>
    <property type="match status" value="1"/>
</dbReference>
<protein>
    <recommendedName>
        <fullName evidence="6">EKC/KEOPS complex subunit BUD32</fullName>
        <ecNumber evidence="4">2.7.11.1</ecNumber>
    </recommendedName>
    <alternativeName>
        <fullName evidence="13 14">Atypical Serine/threonine protein kinase BUD32</fullName>
    </alternativeName>
    <alternativeName>
        <fullName evidence="5">EKC/KEOPS complex subunit bud32</fullName>
    </alternativeName>
</protein>